<dbReference type="Pfam" id="PF04966">
    <property type="entry name" value="OprB"/>
    <property type="match status" value="1"/>
</dbReference>
<dbReference type="GO" id="GO:0016020">
    <property type="term" value="C:membrane"/>
    <property type="evidence" value="ECO:0007669"/>
    <property type="project" value="InterPro"/>
</dbReference>
<dbReference type="InterPro" id="IPR038673">
    <property type="entry name" value="OprB_sf"/>
</dbReference>
<gene>
    <name evidence="3" type="ORF">DES53_110199</name>
</gene>
<dbReference type="Proteomes" id="UP000253426">
    <property type="component" value="Unassembled WGS sequence"/>
</dbReference>
<comment type="caution">
    <text evidence="3">The sequence shown here is derived from an EMBL/GenBank/DDBJ whole genome shotgun (WGS) entry which is preliminary data.</text>
</comment>
<accession>A0A366HAD8</accession>
<dbReference type="RefSeq" id="WP_113960933.1">
    <property type="nucleotide sequence ID" value="NZ_QNRR01000010.1"/>
</dbReference>
<dbReference type="AlphaFoldDB" id="A0A366HAD8"/>
<keyword evidence="2" id="KW-0732">Signal</keyword>
<feature type="signal peptide" evidence="2">
    <location>
        <begin position="1"/>
        <end position="19"/>
    </location>
</feature>
<dbReference type="OrthoDB" id="177316at2"/>
<dbReference type="PANTHER" id="PTHR37944">
    <property type="entry name" value="PORIN B"/>
    <property type="match status" value="1"/>
</dbReference>
<feature type="chain" id="PRO_5016480594" evidence="2">
    <location>
        <begin position="20"/>
        <end position="430"/>
    </location>
</feature>
<dbReference type="GO" id="GO:0015288">
    <property type="term" value="F:porin activity"/>
    <property type="evidence" value="ECO:0007669"/>
    <property type="project" value="InterPro"/>
</dbReference>
<proteinExistence type="inferred from homology"/>
<evidence type="ECO:0000313" key="4">
    <source>
        <dbReference type="Proteomes" id="UP000253426"/>
    </source>
</evidence>
<dbReference type="Gene3D" id="2.40.160.180">
    <property type="entry name" value="Carbohydrate-selective porin OprB"/>
    <property type="match status" value="1"/>
</dbReference>
<evidence type="ECO:0000313" key="3">
    <source>
        <dbReference type="EMBL" id="RBP39175.1"/>
    </source>
</evidence>
<keyword evidence="4" id="KW-1185">Reference proteome</keyword>
<dbReference type="EMBL" id="QNRR01000010">
    <property type="protein sequence ID" value="RBP39175.1"/>
    <property type="molecule type" value="Genomic_DNA"/>
</dbReference>
<evidence type="ECO:0000256" key="2">
    <source>
        <dbReference type="RuleBase" id="RU363072"/>
    </source>
</evidence>
<protein>
    <submittedName>
        <fullName evidence="3">OprB family porin</fullName>
    </submittedName>
</protein>
<organism evidence="3 4">
    <name type="scientific">Roseimicrobium gellanilyticum</name>
    <dbReference type="NCBI Taxonomy" id="748857"/>
    <lineage>
        <taxon>Bacteria</taxon>
        <taxon>Pseudomonadati</taxon>
        <taxon>Verrucomicrobiota</taxon>
        <taxon>Verrucomicrobiia</taxon>
        <taxon>Verrucomicrobiales</taxon>
        <taxon>Verrucomicrobiaceae</taxon>
        <taxon>Roseimicrobium</taxon>
    </lineage>
</organism>
<dbReference type="InterPro" id="IPR052932">
    <property type="entry name" value="OprB_Porin"/>
</dbReference>
<comment type="similarity">
    <text evidence="1 2">Belongs to the OprB family.</text>
</comment>
<dbReference type="InterPro" id="IPR007049">
    <property type="entry name" value="Carb-sel_porin_OprB"/>
</dbReference>
<dbReference type="GO" id="GO:0008643">
    <property type="term" value="P:carbohydrate transport"/>
    <property type="evidence" value="ECO:0007669"/>
    <property type="project" value="InterPro"/>
</dbReference>
<evidence type="ECO:0000256" key="1">
    <source>
        <dbReference type="ARBA" id="ARBA00008769"/>
    </source>
</evidence>
<dbReference type="PANTHER" id="PTHR37944:SF1">
    <property type="entry name" value="PORIN B"/>
    <property type="match status" value="1"/>
</dbReference>
<name>A0A366HAD8_9BACT</name>
<sequence length="430" mass="47647">MKHICTLLTSFFFATVLVAGEPSTSTAISTAPPPPPRWQDQKYATGDWGGLRTSLKDSGLTIDSYYVINAAGNVSGGFDQGAEFADNFYLGLLFDLETMMDWDGATFLISTVNRSGRSITKEYVGSQFDSMQVVGGQTIFLYQVAFEQKFADDKASIRIGRFGASDDFNTSPLYGYYMSNAFDGNLRAVLFNTQFSAYPFATWAARLRLDPTPETNFQFGIFQAQDDVFDRDKHGVDFQFESGDGVWMVTQLGWTPTFGGDKETGLPGHYWVGAYYSPWDGFSQFKSAEKTDGSYGFYIHADQMVYREQAGSDQGLVLWSAFTHDPNENIAIMPWQLNVGAVYTGLIPGRDADNLIFGMAYGVFSDDYADMVEARGDGRPGYEMVLEAAYRYQLTKFSYIQPGVQYVVRPGGTGKIGDAFVLGVQMGITF</sequence>
<reference evidence="3 4" key="1">
    <citation type="submission" date="2018-06" db="EMBL/GenBank/DDBJ databases">
        <title>Genomic Encyclopedia of Type Strains, Phase IV (KMG-IV): sequencing the most valuable type-strain genomes for metagenomic binning, comparative biology and taxonomic classification.</title>
        <authorList>
            <person name="Goeker M."/>
        </authorList>
    </citation>
    <scope>NUCLEOTIDE SEQUENCE [LARGE SCALE GENOMIC DNA]</scope>
    <source>
        <strain evidence="3 4">DSM 25532</strain>
    </source>
</reference>